<evidence type="ECO:0000256" key="10">
    <source>
        <dbReference type="ARBA" id="ARBA00023136"/>
    </source>
</evidence>
<dbReference type="eggNOG" id="COG0750">
    <property type="taxonomic scope" value="Bacteria"/>
</dbReference>
<sequence>MKIMFFIIIITLIILSLIIFLHELGHFYTAKKFNMPVSEFSIGMGPLIYSREKNGTQYSLRAIPLGGYVLIEGMVEISKDDKEFKDYSEEEIREYNNKGFISHPKFEKIIVLLAGVFMNFITALIAFMILALITGRPITFAFAAFWKSFYATFVGLKMLVTGAVKAKEMVGPVGLPLIFAHHINTYGYLVLLQLYAILSINIGIFNLLPIPALDGGRVLFVLLEYFGIKLNKKLEEKIHTIGIILLLMLMAYVVFNDVTKYISFWGQK</sequence>
<evidence type="ECO:0000313" key="14">
    <source>
        <dbReference type="Proteomes" id="UP000002072"/>
    </source>
</evidence>
<feature type="domain" description="Peptidase M50" evidence="12">
    <location>
        <begin position="11"/>
        <end position="249"/>
    </location>
</feature>
<gene>
    <name evidence="13" type="ordered locus">Smon_0991</name>
</gene>
<dbReference type="HOGENOM" id="CLU_025778_1_3_0"/>
<comment type="similarity">
    <text evidence="3">Belongs to the peptidase M50B family.</text>
</comment>
<keyword evidence="7" id="KW-0862">Zinc</keyword>
<dbReference type="CDD" id="cd06163">
    <property type="entry name" value="S2P-M50_PDZ_RseP-like"/>
    <property type="match status" value="1"/>
</dbReference>
<feature type="transmembrane region" description="Helical" evidence="11">
    <location>
        <begin position="139"/>
        <end position="160"/>
    </location>
</feature>
<dbReference type="InterPro" id="IPR008915">
    <property type="entry name" value="Peptidase_M50"/>
</dbReference>
<name>D1AYT0_STRM9</name>
<feature type="transmembrane region" description="Helical" evidence="11">
    <location>
        <begin position="6"/>
        <end position="25"/>
    </location>
</feature>
<dbReference type="GO" id="GO:0006508">
    <property type="term" value="P:proteolysis"/>
    <property type="evidence" value="ECO:0007669"/>
    <property type="project" value="UniProtKB-KW"/>
</dbReference>
<dbReference type="KEGG" id="smf:Smon_0991"/>
<evidence type="ECO:0000256" key="8">
    <source>
        <dbReference type="ARBA" id="ARBA00022989"/>
    </source>
</evidence>
<protein>
    <submittedName>
        <fullName evidence="13">Peptidase M50</fullName>
    </submittedName>
</protein>
<evidence type="ECO:0000313" key="13">
    <source>
        <dbReference type="EMBL" id="ACZ01456.1"/>
    </source>
</evidence>
<dbReference type="RefSeq" id="WP_012859005.1">
    <property type="nucleotide sequence ID" value="NC_013515.1"/>
</dbReference>
<dbReference type="PANTHER" id="PTHR42837">
    <property type="entry name" value="REGULATOR OF SIGMA-E PROTEASE RSEP"/>
    <property type="match status" value="1"/>
</dbReference>
<evidence type="ECO:0000256" key="7">
    <source>
        <dbReference type="ARBA" id="ARBA00022833"/>
    </source>
</evidence>
<feature type="transmembrane region" description="Helical" evidence="11">
    <location>
        <begin position="109"/>
        <end position="133"/>
    </location>
</feature>
<evidence type="ECO:0000256" key="4">
    <source>
        <dbReference type="ARBA" id="ARBA00022670"/>
    </source>
</evidence>
<reference evidence="13 14" key="1">
    <citation type="journal article" date="2009" name="Stand. Genomic Sci.">
        <title>Complete genome sequence of Streptobacillus moniliformis type strain (9901T).</title>
        <authorList>
            <person name="Nolan M."/>
            <person name="Gronow S."/>
            <person name="Lapidus A."/>
            <person name="Ivanova N."/>
            <person name="Copeland A."/>
            <person name="Lucas S."/>
            <person name="Del Rio T.G."/>
            <person name="Chen F."/>
            <person name="Tice H."/>
            <person name="Pitluck S."/>
            <person name="Cheng J.F."/>
            <person name="Sims D."/>
            <person name="Meincke L."/>
            <person name="Bruce D."/>
            <person name="Goodwin L."/>
            <person name="Brettin T."/>
            <person name="Han C."/>
            <person name="Detter J.C."/>
            <person name="Ovchinikova G."/>
            <person name="Pati A."/>
            <person name="Mavromatis K."/>
            <person name="Mikhailova N."/>
            <person name="Chen A."/>
            <person name="Palaniappan K."/>
            <person name="Land M."/>
            <person name="Hauser L."/>
            <person name="Chang Y.J."/>
            <person name="Jeffries C.D."/>
            <person name="Rohde M."/>
            <person name="Sproer C."/>
            <person name="Goker M."/>
            <person name="Bristow J."/>
            <person name="Eisen J.A."/>
            <person name="Markowitz V."/>
            <person name="Hugenholtz P."/>
            <person name="Kyrpides N.C."/>
            <person name="Klenk H.P."/>
            <person name="Chain P."/>
        </authorList>
    </citation>
    <scope>NUCLEOTIDE SEQUENCE [LARGE SCALE GENOMIC DNA]</scope>
    <source>
        <strain evidence="14">ATCC 14647 / DSM 12112 / NCTC 10651 / 9901</strain>
    </source>
</reference>
<feature type="transmembrane region" description="Helical" evidence="11">
    <location>
        <begin position="238"/>
        <end position="255"/>
    </location>
</feature>
<evidence type="ECO:0000256" key="9">
    <source>
        <dbReference type="ARBA" id="ARBA00023049"/>
    </source>
</evidence>
<evidence type="ECO:0000256" key="6">
    <source>
        <dbReference type="ARBA" id="ARBA00022801"/>
    </source>
</evidence>
<organism evidence="13 14">
    <name type="scientific">Streptobacillus moniliformis (strain ATCC 14647 / DSM 12112 / NCTC 10651 / 9901)</name>
    <dbReference type="NCBI Taxonomy" id="519441"/>
    <lineage>
        <taxon>Bacteria</taxon>
        <taxon>Fusobacteriati</taxon>
        <taxon>Fusobacteriota</taxon>
        <taxon>Fusobacteriia</taxon>
        <taxon>Fusobacteriales</taxon>
        <taxon>Leptotrichiaceae</taxon>
        <taxon>Streptobacillus</taxon>
    </lineage>
</organism>
<dbReference type="Proteomes" id="UP000002072">
    <property type="component" value="Chromosome"/>
</dbReference>
<comment type="subcellular location">
    <subcellularLocation>
        <location evidence="2">Membrane</location>
        <topology evidence="2">Multi-pass membrane protein</topology>
    </subcellularLocation>
</comment>
<accession>D1AYT0</accession>
<evidence type="ECO:0000256" key="5">
    <source>
        <dbReference type="ARBA" id="ARBA00022692"/>
    </source>
</evidence>
<keyword evidence="14" id="KW-1185">Reference proteome</keyword>
<keyword evidence="9" id="KW-0482">Metalloprotease</keyword>
<dbReference type="PANTHER" id="PTHR42837:SF2">
    <property type="entry name" value="MEMBRANE METALLOPROTEASE ARASP2, CHLOROPLASTIC-RELATED"/>
    <property type="match status" value="1"/>
</dbReference>
<evidence type="ECO:0000256" key="2">
    <source>
        <dbReference type="ARBA" id="ARBA00004141"/>
    </source>
</evidence>
<dbReference type="STRING" id="519441.Smon_0991"/>
<dbReference type="Pfam" id="PF02163">
    <property type="entry name" value="Peptidase_M50"/>
    <property type="match status" value="1"/>
</dbReference>
<keyword evidence="6" id="KW-0378">Hydrolase</keyword>
<dbReference type="GO" id="GO:0016020">
    <property type="term" value="C:membrane"/>
    <property type="evidence" value="ECO:0007669"/>
    <property type="project" value="UniProtKB-SubCell"/>
</dbReference>
<evidence type="ECO:0000256" key="3">
    <source>
        <dbReference type="ARBA" id="ARBA00007931"/>
    </source>
</evidence>
<proteinExistence type="inferred from homology"/>
<dbReference type="AlphaFoldDB" id="D1AYT0"/>
<keyword evidence="8 11" id="KW-1133">Transmembrane helix</keyword>
<dbReference type="EMBL" id="CP001779">
    <property type="protein sequence ID" value="ACZ01456.1"/>
    <property type="molecule type" value="Genomic_DNA"/>
</dbReference>
<evidence type="ECO:0000256" key="1">
    <source>
        <dbReference type="ARBA" id="ARBA00001947"/>
    </source>
</evidence>
<evidence type="ECO:0000259" key="12">
    <source>
        <dbReference type="Pfam" id="PF02163"/>
    </source>
</evidence>
<keyword evidence="4" id="KW-0645">Protease</keyword>
<keyword evidence="10 11" id="KW-0472">Membrane</keyword>
<dbReference type="GeneID" id="29673292"/>
<comment type="cofactor">
    <cofactor evidence="1">
        <name>Zn(2+)</name>
        <dbReference type="ChEBI" id="CHEBI:29105"/>
    </cofactor>
</comment>
<evidence type="ECO:0000256" key="11">
    <source>
        <dbReference type="SAM" id="Phobius"/>
    </source>
</evidence>
<dbReference type="GO" id="GO:0004222">
    <property type="term" value="F:metalloendopeptidase activity"/>
    <property type="evidence" value="ECO:0007669"/>
    <property type="project" value="InterPro"/>
</dbReference>
<dbReference type="InterPro" id="IPR004387">
    <property type="entry name" value="Pept_M50_Zn"/>
</dbReference>
<keyword evidence="5 11" id="KW-0812">Transmembrane</keyword>